<dbReference type="GO" id="GO:0005975">
    <property type="term" value="P:carbohydrate metabolic process"/>
    <property type="evidence" value="ECO:0007669"/>
    <property type="project" value="InterPro"/>
</dbReference>
<name>A0A1H3D3Y4_9EURY</name>
<sequence length="777" mass="85280">MWLALSEVLATDFDETFTFDCGVSPVSAAHPAPDRGFPLTVQFLTDGAVRLLFRPNPEASSTDCSPLDLPYDEYAADPSVDVDSGPDTVALATDSLSFEIDRDTAAFTVSHDGDRLLDTGVDVANNRGEVGVPPMGYEETVVDNYPLEVTRTGFSTRSDPSESIFGLGEQFTTFEKSGQRVETSVAQAHGTNTSDTYAPVPFFLSDRGYGVLVETTADVTFDFGHETPDVTAIDVDAPVLSVVVFAGDSLKEVISAYTGLTGRAPELPAWTYGVWMSRNSYESQEEVLDVADEIRDRSMPCDVIHVDPQWMEMEAPEMVFDADSFPDPEAMASRLDEDGFKLSLWEYPYVQTGTDLFRTAAANGYLVHDHEGRTYIFRRPSYPTARAGIVDFSNPEAVEWWQEIHRDLIDVGADVFKTDFGEYLPPQTTTADRRTGRAAKNAYPLEYQRAVAGAFAGTDKPPVLWSRSAWAGAQQYPVHWGGDTKSTFDGFRASVRGGLSLLASGFQFWSCDLGGYKPTPSETLYIRWAQWGLLALSHPRFHGKSPREPWAFGDRAAAVVGAFARLRYRLLPYYLSYGCEAAATGVPVTRPMLLEFEAHPTSTAATQHMVGEEFLVAPVLSDDGTVTVTLPPGEWIDYWSGEYHTGPARRTITADIDELPLFVRAGSVIPERPSPSPPEEVPSELRYRVYPTHETATDAQFTVRHPQVPDAGRIEVTIDDSWDTVAVTTAGPLPDGTVIVEHVPAPPDRVTVDGTVLEDSGVEYGADAGTLRFEIER</sequence>
<dbReference type="Pfam" id="PF01055">
    <property type="entry name" value="Glyco_hydro_31_2nd"/>
    <property type="match status" value="1"/>
</dbReference>
<dbReference type="InterPro" id="IPR025887">
    <property type="entry name" value="Glyco_hydro_31_N_dom"/>
</dbReference>
<dbReference type="PANTHER" id="PTHR43863:SF2">
    <property type="entry name" value="MALTASE-GLUCOAMYLASE"/>
    <property type="match status" value="1"/>
</dbReference>
<feature type="domain" description="Glycoside hydrolase family 31 TIM barrel" evidence="3">
    <location>
        <begin position="265"/>
        <end position="575"/>
    </location>
</feature>
<dbReference type="OrthoDB" id="27033at2157"/>
<dbReference type="SUPFAM" id="SSF51011">
    <property type="entry name" value="Glycosyl hydrolase domain"/>
    <property type="match status" value="1"/>
</dbReference>
<keyword evidence="2" id="KW-0326">Glycosidase</keyword>
<dbReference type="Pfam" id="PF13802">
    <property type="entry name" value="Gal_mutarotas_2"/>
    <property type="match status" value="1"/>
</dbReference>
<evidence type="ECO:0000313" key="7">
    <source>
        <dbReference type="Proteomes" id="UP000199170"/>
    </source>
</evidence>
<proteinExistence type="inferred from homology"/>
<dbReference type="EMBL" id="FNPB01000001">
    <property type="protein sequence ID" value="SDX60369.1"/>
    <property type="molecule type" value="Genomic_DNA"/>
</dbReference>
<evidence type="ECO:0000256" key="1">
    <source>
        <dbReference type="ARBA" id="ARBA00007806"/>
    </source>
</evidence>
<dbReference type="InterPro" id="IPR051816">
    <property type="entry name" value="Glycosyl_Hydrolase_31"/>
</dbReference>
<dbReference type="Pfam" id="PF21365">
    <property type="entry name" value="Glyco_hydro_31_3rd"/>
    <property type="match status" value="1"/>
</dbReference>
<evidence type="ECO:0000256" key="2">
    <source>
        <dbReference type="RuleBase" id="RU361185"/>
    </source>
</evidence>
<dbReference type="InterPro" id="IPR000322">
    <property type="entry name" value="Glyco_hydro_31_TIM"/>
</dbReference>
<evidence type="ECO:0000259" key="4">
    <source>
        <dbReference type="Pfam" id="PF13802"/>
    </source>
</evidence>
<protein>
    <submittedName>
        <fullName evidence="6">Galactose mutarotase-like</fullName>
    </submittedName>
</protein>
<dbReference type="InterPro" id="IPR013780">
    <property type="entry name" value="Glyco_hydro_b"/>
</dbReference>
<dbReference type="GO" id="GO:0004553">
    <property type="term" value="F:hydrolase activity, hydrolyzing O-glycosyl compounds"/>
    <property type="evidence" value="ECO:0007669"/>
    <property type="project" value="InterPro"/>
</dbReference>
<dbReference type="CDD" id="cd14752">
    <property type="entry name" value="GH31_N"/>
    <property type="match status" value="1"/>
</dbReference>
<dbReference type="InterPro" id="IPR011013">
    <property type="entry name" value="Gal_mutarotase_sf_dom"/>
</dbReference>
<dbReference type="Proteomes" id="UP000199170">
    <property type="component" value="Unassembled WGS sequence"/>
</dbReference>
<evidence type="ECO:0000259" key="5">
    <source>
        <dbReference type="Pfam" id="PF21365"/>
    </source>
</evidence>
<dbReference type="Gene3D" id="2.60.40.1180">
    <property type="entry name" value="Golgi alpha-mannosidase II"/>
    <property type="match status" value="1"/>
</dbReference>
<accession>A0A1H3D3Y4</accession>
<keyword evidence="7" id="KW-1185">Reference proteome</keyword>
<dbReference type="CDD" id="cd06593">
    <property type="entry name" value="GH31_xylosidase_YicI"/>
    <property type="match status" value="1"/>
</dbReference>
<evidence type="ECO:0000259" key="3">
    <source>
        <dbReference type="Pfam" id="PF01055"/>
    </source>
</evidence>
<dbReference type="RefSeq" id="WP_089764400.1">
    <property type="nucleotide sequence ID" value="NZ_FNPB01000001.1"/>
</dbReference>
<feature type="domain" description="Glycosyl hydrolase family 31 C-terminal" evidence="5">
    <location>
        <begin position="585"/>
        <end position="669"/>
    </location>
</feature>
<dbReference type="STRING" id="660517.SAMN04487946_101318"/>
<dbReference type="PANTHER" id="PTHR43863">
    <property type="entry name" value="HYDROLASE, PUTATIVE (AFU_ORTHOLOGUE AFUA_1G03140)-RELATED"/>
    <property type="match status" value="1"/>
</dbReference>
<feature type="domain" description="Glycoside hydrolase family 31 N-terminal" evidence="4">
    <location>
        <begin position="38"/>
        <end position="222"/>
    </location>
</feature>
<gene>
    <name evidence="6" type="ORF">SAMN04487946_101318</name>
</gene>
<dbReference type="SUPFAM" id="SSF51445">
    <property type="entry name" value="(Trans)glycosidases"/>
    <property type="match status" value="1"/>
</dbReference>
<dbReference type="SUPFAM" id="SSF74650">
    <property type="entry name" value="Galactose mutarotase-like"/>
    <property type="match status" value="1"/>
</dbReference>
<dbReference type="Gene3D" id="2.60.40.1760">
    <property type="entry name" value="glycosyl hydrolase (family 31)"/>
    <property type="match status" value="1"/>
</dbReference>
<reference evidence="7" key="1">
    <citation type="submission" date="2016-10" db="EMBL/GenBank/DDBJ databases">
        <authorList>
            <person name="Varghese N."/>
            <person name="Submissions S."/>
        </authorList>
    </citation>
    <scope>NUCLEOTIDE SEQUENCE [LARGE SCALE GENOMIC DNA]</scope>
    <source>
        <strain evidence="7">CGMCC 1.10118</strain>
    </source>
</reference>
<dbReference type="Gene3D" id="3.20.20.80">
    <property type="entry name" value="Glycosidases"/>
    <property type="match status" value="1"/>
</dbReference>
<dbReference type="AlphaFoldDB" id="A0A1H3D3Y4"/>
<organism evidence="6 7">
    <name type="scientific">Halobellus clavatus</name>
    <dbReference type="NCBI Taxonomy" id="660517"/>
    <lineage>
        <taxon>Archaea</taxon>
        <taxon>Methanobacteriati</taxon>
        <taxon>Methanobacteriota</taxon>
        <taxon>Stenosarchaea group</taxon>
        <taxon>Halobacteria</taxon>
        <taxon>Halobacteriales</taxon>
        <taxon>Haloferacaceae</taxon>
        <taxon>Halobellus</taxon>
    </lineage>
</organism>
<keyword evidence="2" id="KW-0378">Hydrolase</keyword>
<evidence type="ECO:0000313" key="6">
    <source>
        <dbReference type="EMBL" id="SDX60369.1"/>
    </source>
</evidence>
<comment type="similarity">
    <text evidence="1 2">Belongs to the glycosyl hydrolase 31 family.</text>
</comment>
<dbReference type="InterPro" id="IPR017853">
    <property type="entry name" value="GH"/>
</dbReference>
<dbReference type="GO" id="GO:0030246">
    <property type="term" value="F:carbohydrate binding"/>
    <property type="evidence" value="ECO:0007669"/>
    <property type="project" value="InterPro"/>
</dbReference>
<dbReference type="InterPro" id="IPR048395">
    <property type="entry name" value="Glyco_hydro_31_C"/>
</dbReference>